<protein>
    <recommendedName>
        <fullName evidence="1">Transposable element P transposase-like RNase H domain-containing protein</fullName>
    </recommendedName>
</protein>
<organism evidence="2 3">
    <name type="scientific">Batillaria attramentaria</name>
    <dbReference type="NCBI Taxonomy" id="370345"/>
    <lineage>
        <taxon>Eukaryota</taxon>
        <taxon>Metazoa</taxon>
        <taxon>Spiralia</taxon>
        <taxon>Lophotrochozoa</taxon>
        <taxon>Mollusca</taxon>
        <taxon>Gastropoda</taxon>
        <taxon>Caenogastropoda</taxon>
        <taxon>Sorbeoconcha</taxon>
        <taxon>Cerithioidea</taxon>
        <taxon>Batillariidae</taxon>
        <taxon>Batillaria</taxon>
    </lineage>
</organism>
<dbReference type="Pfam" id="PF21787">
    <property type="entry name" value="TNP-like_RNaseH_N"/>
    <property type="match status" value="1"/>
</dbReference>
<evidence type="ECO:0000313" key="2">
    <source>
        <dbReference type="EMBL" id="KAK7495410.1"/>
    </source>
</evidence>
<proteinExistence type="predicted"/>
<dbReference type="Proteomes" id="UP001519460">
    <property type="component" value="Unassembled WGS sequence"/>
</dbReference>
<evidence type="ECO:0000259" key="1">
    <source>
        <dbReference type="Pfam" id="PF21787"/>
    </source>
</evidence>
<sequence length="151" mass="17013">MSDLTHLFDIWHVAKGLAKKLDKLAKERNCAAVAPWKQSIIDNLPKAYRKLKQIFDLPSVRTLRRALESLAIYPGFSTNILQALSVKLESLPHGSEACAIIFDKMTIKETVTHDTKRDMLEGLVCLGHRGRRAHAASHALVFMVRGLRANW</sequence>
<dbReference type="EMBL" id="JACVVK020000075">
    <property type="protein sequence ID" value="KAK7495410.1"/>
    <property type="molecule type" value="Genomic_DNA"/>
</dbReference>
<gene>
    <name evidence="2" type="ORF">BaRGS_00013349</name>
</gene>
<name>A0ABD0L7V5_9CAEN</name>
<feature type="domain" description="Transposable element P transposase-like RNase H" evidence="1">
    <location>
        <begin position="74"/>
        <end position="151"/>
    </location>
</feature>
<dbReference type="AlphaFoldDB" id="A0ABD0L7V5"/>
<keyword evidence="3" id="KW-1185">Reference proteome</keyword>
<accession>A0ABD0L7V5</accession>
<evidence type="ECO:0000313" key="3">
    <source>
        <dbReference type="Proteomes" id="UP001519460"/>
    </source>
</evidence>
<reference evidence="2 3" key="1">
    <citation type="journal article" date="2023" name="Sci. Data">
        <title>Genome assembly of the Korean intertidal mud-creeper Batillaria attramentaria.</title>
        <authorList>
            <person name="Patra A.K."/>
            <person name="Ho P.T."/>
            <person name="Jun S."/>
            <person name="Lee S.J."/>
            <person name="Kim Y."/>
            <person name="Won Y.J."/>
        </authorList>
    </citation>
    <scope>NUCLEOTIDE SEQUENCE [LARGE SCALE GENOMIC DNA]</scope>
    <source>
        <strain evidence="2">Wonlab-2016</strain>
    </source>
</reference>
<comment type="caution">
    <text evidence="2">The sequence shown here is derived from an EMBL/GenBank/DDBJ whole genome shotgun (WGS) entry which is preliminary data.</text>
</comment>
<dbReference type="InterPro" id="IPR048365">
    <property type="entry name" value="TNP-like_RNaseH_N"/>
</dbReference>